<keyword evidence="3" id="KW-1185">Reference proteome</keyword>
<dbReference type="Proteomes" id="UP000314983">
    <property type="component" value="Chromosome 3"/>
</dbReference>
<evidence type="ECO:0000313" key="2">
    <source>
        <dbReference type="Ensembl" id="ENSEEEP00000028434.1"/>
    </source>
</evidence>
<dbReference type="Ensembl" id="ENSEEET00000028761.2">
    <property type="protein sequence ID" value="ENSEEEP00000028434.1"/>
    <property type="gene ID" value="ENSEEEG00000013670.2"/>
</dbReference>
<dbReference type="SUPFAM" id="SSF46966">
    <property type="entry name" value="Spectrin repeat"/>
    <property type="match status" value="1"/>
</dbReference>
<name>A0A4W4FTS6_ELEEL</name>
<reference evidence="2" key="4">
    <citation type="submission" date="2025-08" db="UniProtKB">
        <authorList>
            <consortium name="Ensembl"/>
        </authorList>
    </citation>
    <scope>IDENTIFICATION</scope>
</reference>
<organism evidence="2 3">
    <name type="scientific">Electrophorus electricus</name>
    <name type="common">Electric eel</name>
    <name type="synonym">Gymnotus electricus</name>
    <dbReference type="NCBI Taxonomy" id="8005"/>
    <lineage>
        <taxon>Eukaryota</taxon>
        <taxon>Metazoa</taxon>
        <taxon>Chordata</taxon>
        <taxon>Craniata</taxon>
        <taxon>Vertebrata</taxon>
        <taxon>Euteleostomi</taxon>
        <taxon>Actinopterygii</taxon>
        <taxon>Neopterygii</taxon>
        <taxon>Teleostei</taxon>
        <taxon>Ostariophysi</taxon>
        <taxon>Gymnotiformes</taxon>
        <taxon>Gymnotoidei</taxon>
        <taxon>Gymnotidae</taxon>
        <taxon>Electrophorus</taxon>
    </lineage>
</organism>
<evidence type="ECO:0000313" key="3">
    <source>
        <dbReference type="Proteomes" id="UP000314983"/>
    </source>
</evidence>
<reference evidence="2" key="5">
    <citation type="submission" date="2025-09" db="UniProtKB">
        <authorList>
            <consortium name="Ensembl"/>
        </authorList>
    </citation>
    <scope>IDENTIFICATION</scope>
</reference>
<feature type="region of interest" description="Disordered" evidence="1">
    <location>
        <begin position="61"/>
        <end position="85"/>
    </location>
</feature>
<dbReference type="GeneTree" id="ENSGT00940000176900"/>
<proteinExistence type="predicted"/>
<accession>A0A4W4FTS6</accession>
<reference evidence="3" key="1">
    <citation type="journal article" date="2014" name="Science">
        <title>Nonhuman genetics. Genomic basis for the convergent evolution of electric organs.</title>
        <authorList>
            <person name="Gallant J.R."/>
            <person name="Traeger L.L."/>
            <person name="Volkening J.D."/>
            <person name="Moffett H."/>
            <person name="Chen P.H."/>
            <person name="Novina C.D."/>
            <person name="Phillips G.N.Jr."/>
            <person name="Anand R."/>
            <person name="Wells G.B."/>
            <person name="Pinch M."/>
            <person name="Guth R."/>
            <person name="Unguez G.A."/>
            <person name="Albert J.S."/>
            <person name="Zakon H.H."/>
            <person name="Samanta M.P."/>
            <person name="Sussman M.R."/>
        </authorList>
    </citation>
    <scope>NUCLEOTIDE SEQUENCE [LARGE SCALE GENOMIC DNA]</scope>
</reference>
<evidence type="ECO:0000256" key="1">
    <source>
        <dbReference type="SAM" id="MobiDB-lite"/>
    </source>
</evidence>
<sequence length="101" mass="11268">MENLQHRQTVLQGLQSQMQDFEAGLVPLQDWITRTEVTVQESSARLHDLPAKRLELSKLQVHPHAADTPSTARISGSAKQTVKKTSLKLVPEPISSYRPVS</sequence>
<dbReference type="AlphaFoldDB" id="A0A4W4FTS6"/>
<feature type="compositionally biased region" description="Polar residues" evidence="1">
    <location>
        <begin position="68"/>
        <end position="80"/>
    </location>
</feature>
<reference evidence="3" key="2">
    <citation type="journal article" date="2017" name="Sci. Adv.">
        <title>A tail of two voltages: Proteomic comparison of the three electric organs of the electric eel.</title>
        <authorList>
            <person name="Traeger L.L."/>
            <person name="Sabat G."/>
            <person name="Barrett-Wilt G.A."/>
            <person name="Wells G.B."/>
            <person name="Sussman M.R."/>
        </authorList>
    </citation>
    <scope>NUCLEOTIDE SEQUENCE [LARGE SCALE GENOMIC DNA]</scope>
</reference>
<protein>
    <submittedName>
        <fullName evidence="2">Uncharacterized protein</fullName>
    </submittedName>
</protein>
<reference evidence="2" key="3">
    <citation type="submission" date="2020-05" db="EMBL/GenBank/DDBJ databases">
        <title>Electrophorus electricus (electric eel) genome, fEleEle1, primary haplotype.</title>
        <authorList>
            <person name="Myers G."/>
            <person name="Meyer A."/>
            <person name="Fedrigo O."/>
            <person name="Formenti G."/>
            <person name="Rhie A."/>
            <person name="Tracey A."/>
            <person name="Sims Y."/>
            <person name="Jarvis E.D."/>
        </authorList>
    </citation>
    <scope>NUCLEOTIDE SEQUENCE [LARGE SCALE GENOMIC DNA]</scope>
</reference>
<dbReference type="STRING" id="8005.ENSEEEP00000028434"/>